<dbReference type="PANTHER" id="PTHR45633">
    <property type="entry name" value="60 KDA HEAT SHOCK PROTEIN, MITOCHONDRIAL"/>
    <property type="match status" value="1"/>
</dbReference>
<keyword evidence="2" id="KW-0143">Chaperone</keyword>
<dbReference type="NCBIfam" id="NF000592">
    <property type="entry name" value="PRK00013.1"/>
    <property type="match status" value="1"/>
</dbReference>
<organism evidence="3">
    <name type="scientific">uncultured virus</name>
    <dbReference type="NCBI Taxonomy" id="340016"/>
    <lineage>
        <taxon>Viruses</taxon>
        <taxon>environmental samples</taxon>
    </lineage>
</organism>
<dbReference type="GO" id="GO:0042026">
    <property type="term" value="P:protein refolding"/>
    <property type="evidence" value="ECO:0007669"/>
    <property type="project" value="InterPro"/>
</dbReference>
<evidence type="ECO:0000256" key="1">
    <source>
        <dbReference type="ARBA" id="ARBA00006607"/>
    </source>
</evidence>
<dbReference type="Gene3D" id="3.30.260.10">
    <property type="entry name" value="TCP-1-like chaperonin intermediate domain"/>
    <property type="match status" value="1"/>
</dbReference>
<protein>
    <submittedName>
        <fullName evidence="3">Chaperonin GroEL</fullName>
    </submittedName>
</protein>
<gene>
    <name evidence="3" type="primary">GroEL</name>
</gene>
<dbReference type="NCBIfam" id="NF009487">
    <property type="entry name" value="PRK12849.1"/>
    <property type="match status" value="1"/>
</dbReference>
<evidence type="ECO:0000313" key="3">
    <source>
        <dbReference type="EMBL" id="AQM32697.1"/>
    </source>
</evidence>
<dbReference type="EMBL" id="KU595531">
    <property type="protein sequence ID" value="AQM32697.1"/>
    <property type="molecule type" value="Genomic_DNA"/>
</dbReference>
<sequence>MNYNHPSEIVKDLTFGQDARNKILSGVDKLYKAVKSTLGASGKTVIYEDALGQPVITKDGVTVAQSVVLLDPVENMGATLIKQAAQNTVREAGDGTTTSTVLAHALLSEVYSYSGESDIRSIKRGIDVAYEKVVKYLDKVKIDVDEKLLEHVAKISTNNDQELGSIIGEAFNKVGKHGVVLLEDSGTNETYIDVIDGAQIECGLKSQHLITDKESGKAILDNPYILIMGSPVPNVRKIQNVLEHVIKQGRSLLIVGTVEQQPMAALLANKVKGNIKVNIIDAPGFGNTRPDTLEDLAIMTGARVINEELGDDIDFISPEDLGEAQKVITDDRKTVITLNPMTDKLNERIEHVQNLINNERDNPFIKKKLEERMALLTGSVAVVYVGADSQVELKEKRDRVEDAIYATKAALQEGIVPGGGIALLNAAHRVKHKTDGEKLLLNAICKPWEVILDNAGFTANDMDARAGYGLDVSTGKNVNMLKAGIIDPVLVTKTALKNAISVTKTIISSDCVISNIRVENASN</sequence>
<dbReference type="PRINTS" id="PR00298">
    <property type="entry name" value="CHAPERONIN60"/>
</dbReference>
<dbReference type="Gene3D" id="3.50.7.10">
    <property type="entry name" value="GroEL"/>
    <property type="match status" value="1"/>
</dbReference>
<name>A0A240F7C4_9VIRU</name>
<proteinExistence type="inferred from homology"/>
<dbReference type="InterPro" id="IPR001844">
    <property type="entry name" value="Cpn60/GroEL"/>
</dbReference>
<dbReference type="Gene3D" id="1.10.560.10">
    <property type="entry name" value="GroEL-like equatorial domain"/>
    <property type="match status" value="1"/>
</dbReference>
<dbReference type="InterPro" id="IPR027413">
    <property type="entry name" value="GROEL-like_equatorial_sf"/>
</dbReference>
<accession>A0A240F7C4</accession>
<dbReference type="SUPFAM" id="SSF52029">
    <property type="entry name" value="GroEL apical domain-like"/>
    <property type="match status" value="1"/>
</dbReference>
<reference evidence="3" key="1">
    <citation type="journal article" date="2017" name="ISME J.">
        <title>Novel chaperonins are prevalent in the virioplankton and demonstrate links to viral biology and ecology.</title>
        <authorList>
            <person name="Marine R.L."/>
            <person name="Nasko D.J."/>
            <person name="Wray J."/>
            <person name="Polson S.W."/>
            <person name="Wommack K.E."/>
        </authorList>
    </citation>
    <scope>NUCLEOTIDE SEQUENCE</scope>
</reference>
<dbReference type="Pfam" id="PF00118">
    <property type="entry name" value="Cpn60_TCP1"/>
    <property type="match status" value="1"/>
</dbReference>
<dbReference type="InterPro" id="IPR027409">
    <property type="entry name" value="GroEL-like_apical_dom_sf"/>
</dbReference>
<dbReference type="GO" id="GO:0005524">
    <property type="term" value="F:ATP binding"/>
    <property type="evidence" value="ECO:0007669"/>
    <property type="project" value="InterPro"/>
</dbReference>
<dbReference type="InterPro" id="IPR002423">
    <property type="entry name" value="Cpn60/GroEL/TCP-1"/>
</dbReference>
<dbReference type="GO" id="GO:0140662">
    <property type="term" value="F:ATP-dependent protein folding chaperone"/>
    <property type="evidence" value="ECO:0007669"/>
    <property type="project" value="InterPro"/>
</dbReference>
<dbReference type="InterPro" id="IPR027410">
    <property type="entry name" value="TCP-1-like_intermed_sf"/>
</dbReference>
<evidence type="ECO:0000256" key="2">
    <source>
        <dbReference type="ARBA" id="ARBA00023186"/>
    </source>
</evidence>
<dbReference type="FunFam" id="3.50.7.10:FF:000001">
    <property type="entry name" value="60 kDa chaperonin"/>
    <property type="match status" value="1"/>
</dbReference>
<dbReference type="SUPFAM" id="SSF48592">
    <property type="entry name" value="GroEL equatorial domain-like"/>
    <property type="match status" value="1"/>
</dbReference>
<comment type="similarity">
    <text evidence="1">Belongs to the chaperonin (HSP60) family.</text>
</comment>
<dbReference type="SUPFAM" id="SSF54849">
    <property type="entry name" value="GroEL-intermediate domain like"/>
    <property type="match status" value="1"/>
</dbReference>